<dbReference type="EMBL" id="JAAAUQ010000433">
    <property type="protein sequence ID" value="KAF9150284.1"/>
    <property type="molecule type" value="Genomic_DNA"/>
</dbReference>
<evidence type="ECO:0000313" key="3">
    <source>
        <dbReference type="EMBL" id="KAF9150284.1"/>
    </source>
</evidence>
<evidence type="ECO:0000256" key="2">
    <source>
        <dbReference type="SAM" id="Phobius"/>
    </source>
</evidence>
<proteinExistence type="predicted"/>
<dbReference type="OrthoDB" id="2447157at2759"/>
<reference evidence="3" key="1">
    <citation type="journal article" date="2020" name="Fungal Divers.">
        <title>Resolving the Mortierellaceae phylogeny through synthesis of multi-gene phylogenetics and phylogenomics.</title>
        <authorList>
            <person name="Vandepol N."/>
            <person name="Liber J."/>
            <person name="Desiro A."/>
            <person name="Na H."/>
            <person name="Kennedy M."/>
            <person name="Barry K."/>
            <person name="Grigoriev I.V."/>
            <person name="Miller A.N."/>
            <person name="O'Donnell K."/>
            <person name="Stajich J.E."/>
            <person name="Bonito G."/>
        </authorList>
    </citation>
    <scope>NUCLEOTIDE SEQUENCE</scope>
    <source>
        <strain evidence="3">NRRL 6426</strain>
    </source>
</reference>
<feature type="compositionally biased region" description="Low complexity" evidence="1">
    <location>
        <begin position="328"/>
        <end position="344"/>
    </location>
</feature>
<feature type="region of interest" description="Disordered" evidence="1">
    <location>
        <begin position="326"/>
        <end position="406"/>
    </location>
</feature>
<organism evidence="3 4">
    <name type="scientific">Linnemannia schmuckeri</name>
    <dbReference type="NCBI Taxonomy" id="64567"/>
    <lineage>
        <taxon>Eukaryota</taxon>
        <taxon>Fungi</taxon>
        <taxon>Fungi incertae sedis</taxon>
        <taxon>Mucoromycota</taxon>
        <taxon>Mortierellomycotina</taxon>
        <taxon>Mortierellomycetes</taxon>
        <taxon>Mortierellales</taxon>
        <taxon>Mortierellaceae</taxon>
        <taxon>Linnemannia</taxon>
    </lineage>
</organism>
<feature type="region of interest" description="Disordered" evidence="1">
    <location>
        <begin position="256"/>
        <end position="288"/>
    </location>
</feature>
<feature type="compositionally biased region" description="Polar residues" evidence="1">
    <location>
        <begin position="91"/>
        <end position="110"/>
    </location>
</feature>
<feature type="compositionally biased region" description="Pro residues" evidence="1">
    <location>
        <begin position="345"/>
        <end position="355"/>
    </location>
</feature>
<dbReference type="CDD" id="cd12087">
    <property type="entry name" value="TM_EGFR-like"/>
    <property type="match status" value="1"/>
</dbReference>
<comment type="caution">
    <text evidence="3">The sequence shown here is derived from an EMBL/GenBank/DDBJ whole genome shotgun (WGS) entry which is preliminary data.</text>
</comment>
<feature type="compositionally biased region" description="Basic and acidic residues" evidence="1">
    <location>
        <begin position="380"/>
        <end position="391"/>
    </location>
</feature>
<keyword evidence="2" id="KW-1133">Transmembrane helix</keyword>
<keyword evidence="2" id="KW-0812">Transmembrane</keyword>
<sequence length="513" mass="55333">WTYTRPTTTTSVDPIIPPTPPPSNDSDKLSTGAIVGIAVASVVGIIALALSAFQIVRRQRRNRNSLYYQNPPPMQETRPNNYGGGGGGGQVNNSNSDTGLGITNSNTNTPHGGGDFRISQEQMNASSLDNGGGFSSQSSGFGYDNGVGSATALGTGMYGYGDDYRYQHQTLQNHHPYYPSLNSQPLTYTPPTEPDIAPENRYDPTYASRREQEAAYMNYQQQLYLQSQQQQQQQLQQQQLQQQQQRRQQYLAGQLPMPTPVIPSTTTEPFDTRPTVIGDDGQEGYYPENRFSVNTQTYLDRLRGSYPPSAIDRGLMGIPFAESGDGNGVVNNNTGTPSPGLTPSLPVPVPVPVPPISSHVGAGTAGNMTGSEDYAYPQSDARRVSPDDRRPSPPRPTSSSAVDTPAVTVQANDQDQPAVYNDTTAAASTIQGEVTPPNRSTEGEGGATESNNNNIARSSKRLSVLSQASSTASSSLNPKQYHSPQLVSPKRAPQVRHPEEEPTITMITREPML</sequence>
<dbReference type="Proteomes" id="UP000748756">
    <property type="component" value="Unassembled WGS sequence"/>
</dbReference>
<feature type="non-terminal residue" evidence="3">
    <location>
        <position position="1"/>
    </location>
</feature>
<feature type="region of interest" description="Disordered" evidence="1">
    <location>
        <begin position="1"/>
        <end position="27"/>
    </location>
</feature>
<evidence type="ECO:0000256" key="1">
    <source>
        <dbReference type="SAM" id="MobiDB-lite"/>
    </source>
</evidence>
<protein>
    <submittedName>
        <fullName evidence="3">Uncharacterized protein</fullName>
    </submittedName>
</protein>
<keyword evidence="4" id="KW-1185">Reference proteome</keyword>
<feature type="compositionally biased region" description="Polar residues" evidence="1">
    <location>
        <begin position="448"/>
        <end position="457"/>
    </location>
</feature>
<gene>
    <name evidence="3" type="ORF">BG015_007906</name>
</gene>
<feature type="compositionally biased region" description="Low complexity" evidence="1">
    <location>
        <begin position="1"/>
        <end position="14"/>
    </location>
</feature>
<feature type="region of interest" description="Disordered" evidence="1">
    <location>
        <begin position="175"/>
        <end position="202"/>
    </location>
</feature>
<name>A0A9P5RYA5_9FUNG</name>
<keyword evidence="2" id="KW-0472">Membrane</keyword>
<evidence type="ECO:0000313" key="4">
    <source>
        <dbReference type="Proteomes" id="UP000748756"/>
    </source>
</evidence>
<accession>A0A9P5RYA5</accession>
<feature type="region of interest" description="Disordered" evidence="1">
    <location>
        <begin position="427"/>
        <end position="513"/>
    </location>
</feature>
<feature type="compositionally biased region" description="Polar residues" evidence="1">
    <location>
        <begin position="180"/>
        <end position="190"/>
    </location>
</feature>
<feature type="transmembrane region" description="Helical" evidence="2">
    <location>
        <begin position="33"/>
        <end position="56"/>
    </location>
</feature>
<feature type="compositionally biased region" description="Polar residues" evidence="1">
    <location>
        <begin position="427"/>
        <end position="440"/>
    </location>
</feature>
<feature type="region of interest" description="Disordered" evidence="1">
    <location>
        <begin position="66"/>
        <end position="117"/>
    </location>
</feature>
<feature type="compositionally biased region" description="Low complexity" evidence="1">
    <location>
        <begin position="462"/>
        <end position="476"/>
    </location>
</feature>
<dbReference type="AlphaFoldDB" id="A0A9P5RYA5"/>
<feature type="compositionally biased region" description="Polar residues" evidence="1">
    <location>
        <begin position="477"/>
        <end position="486"/>
    </location>
</feature>